<dbReference type="EMBL" id="FOCP01000010">
    <property type="protein sequence ID" value="SEN20237.1"/>
    <property type="molecule type" value="Genomic_DNA"/>
</dbReference>
<dbReference type="PANTHER" id="PTHR44591:SF20">
    <property type="entry name" value="PROTEIN PILH"/>
    <property type="match status" value="1"/>
</dbReference>
<dbReference type="Pfam" id="PF00072">
    <property type="entry name" value="Response_reg"/>
    <property type="match status" value="1"/>
</dbReference>
<protein>
    <submittedName>
        <fullName evidence="4">Twitching motility two-component system response regulator PilH</fullName>
    </submittedName>
</protein>
<reference evidence="4 5" key="1">
    <citation type="submission" date="2016-10" db="EMBL/GenBank/DDBJ databases">
        <authorList>
            <person name="de Groot N.N."/>
        </authorList>
    </citation>
    <scope>NUCLEOTIDE SEQUENCE [LARGE SCALE GENOMIC DNA]</scope>
    <source>
        <strain evidence="4 5">Nm22</strain>
    </source>
</reference>
<evidence type="ECO:0000259" key="3">
    <source>
        <dbReference type="PROSITE" id="PS50110"/>
    </source>
</evidence>
<keyword evidence="1 2" id="KW-0597">Phosphoprotein</keyword>
<gene>
    <name evidence="4" type="ORF">SAMN05216325_11018</name>
</gene>
<dbReference type="RefSeq" id="WP_090631167.1">
    <property type="nucleotide sequence ID" value="NZ_FOCP01000010.1"/>
</dbReference>
<feature type="domain" description="Response regulatory" evidence="3">
    <location>
        <begin position="5"/>
        <end position="121"/>
    </location>
</feature>
<dbReference type="PROSITE" id="PS50110">
    <property type="entry name" value="RESPONSE_REGULATORY"/>
    <property type="match status" value="1"/>
</dbReference>
<dbReference type="Gene3D" id="3.40.50.2300">
    <property type="match status" value="1"/>
</dbReference>
<accession>A0A1H8EMX0</accession>
<dbReference type="OrthoDB" id="9801101at2"/>
<evidence type="ECO:0000313" key="4">
    <source>
        <dbReference type="EMBL" id="SEN20237.1"/>
    </source>
</evidence>
<dbReference type="GO" id="GO:0000160">
    <property type="term" value="P:phosphorelay signal transduction system"/>
    <property type="evidence" value="ECO:0007669"/>
    <property type="project" value="InterPro"/>
</dbReference>
<dbReference type="InterPro" id="IPR050595">
    <property type="entry name" value="Bact_response_regulator"/>
</dbReference>
<organism evidence="4 5">
    <name type="scientific">Nitrosomonas marina</name>
    <dbReference type="NCBI Taxonomy" id="917"/>
    <lineage>
        <taxon>Bacteria</taxon>
        <taxon>Pseudomonadati</taxon>
        <taxon>Pseudomonadota</taxon>
        <taxon>Betaproteobacteria</taxon>
        <taxon>Nitrosomonadales</taxon>
        <taxon>Nitrosomonadaceae</taxon>
        <taxon>Nitrosomonas</taxon>
    </lineage>
</organism>
<dbReference type="InterPro" id="IPR011006">
    <property type="entry name" value="CheY-like_superfamily"/>
</dbReference>
<dbReference type="Proteomes" id="UP000199459">
    <property type="component" value="Unassembled WGS sequence"/>
</dbReference>
<dbReference type="SUPFAM" id="SSF52172">
    <property type="entry name" value="CheY-like"/>
    <property type="match status" value="1"/>
</dbReference>
<dbReference type="STRING" id="917.SAMN05216326_12222"/>
<sequence length="121" mass="13539">MTINKILIVDDSPTERHLLSGILTRQGYQVIMAEDGEQAIVKAKAEHPDLVLMDVVMPGINGFQATRMFIKDQMLQHIPVIICSTKGQEIDKIWGLRQGARDYIAKPVVASELLQKISRLS</sequence>
<feature type="modified residue" description="4-aspartylphosphate" evidence="2">
    <location>
        <position position="54"/>
    </location>
</feature>
<dbReference type="PANTHER" id="PTHR44591">
    <property type="entry name" value="STRESS RESPONSE REGULATOR PROTEIN 1"/>
    <property type="match status" value="1"/>
</dbReference>
<dbReference type="InterPro" id="IPR001789">
    <property type="entry name" value="Sig_transdc_resp-reg_receiver"/>
</dbReference>
<evidence type="ECO:0000256" key="2">
    <source>
        <dbReference type="PROSITE-ProRule" id="PRU00169"/>
    </source>
</evidence>
<dbReference type="AlphaFoldDB" id="A0A1H8EMX0"/>
<name>A0A1H8EMX0_9PROT</name>
<evidence type="ECO:0000313" key="5">
    <source>
        <dbReference type="Proteomes" id="UP000199459"/>
    </source>
</evidence>
<dbReference type="SMART" id="SM00448">
    <property type="entry name" value="REC"/>
    <property type="match status" value="1"/>
</dbReference>
<proteinExistence type="predicted"/>
<evidence type="ECO:0000256" key="1">
    <source>
        <dbReference type="ARBA" id="ARBA00022553"/>
    </source>
</evidence>